<dbReference type="PANTHER" id="PTHR12027">
    <property type="entry name" value="WNT RELATED"/>
    <property type="match status" value="1"/>
</dbReference>
<comment type="function">
    <text evidence="8">Ligand for members of the frizzled family of seven transmembrane receptors.</text>
</comment>
<dbReference type="Pfam" id="PF00110">
    <property type="entry name" value="wnt"/>
    <property type="match status" value="1"/>
</dbReference>
<proteinExistence type="inferred from homology"/>
<evidence type="ECO:0000256" key="6">
    <source>
        <dbReference type="ARBA" id="ARBA00022687"/>
    </source>
</evidence>
<keyword evidence="6 8" id="KW-0879">Wnt signaling pathway</keyword>
<keyword evidence="3 8" id="KW-0217">Developmental protein</keyword>
<dbReference type="PANTHER" id="PTHR12027:SF97">
    <property type="entry name" value="PROTEIN WNT-4"/>
    <property type="match status" value="1"/>
</dbReference>
<evidence type="ECO:0000256" key="8">
    <source>
        <dbReference type="RuleBase" id="RU003500"/>
    </source>
</evidence>
<gene>
    <name evidence="10" type="primary">LOC108563645</name>
</gene>
<evidence type="ECO:0000256" key="4">
    <source>
        <dbReference type="ARBA" id="ARBA00022525"/>
    </source>
</evidence>
<dbReference type="InterPro" id="IPR005817">
    <property type="entry name" value="Wnt"/>
</dbReference>
<keyword evidence="7" id="KW-1015">Disulfide bond</keyword>
<dbReference type="RefSeq" id="XP_017777874.1">
    <property type="nucleotide sequence ID" value="XM_017922385.1"/>
</dbReference>
<organism evidence="9 10">
    <name type="scientific">Nicrophorus vespilloides</name>
    <name type="common">Boreal carrion beetle</name>
    <dbReference type="NCBI Taxonomy" id="110193"/>
    <lineage>
        <taxon>Eukaryota</taxon>
        <taxon>Metazoa</taxon>
        <taxon>Ecdysozoa</taxon>
        <taxon>Arthropoda</taxon>
        <taxon>Hexapoda</taxon>
        <taxon>Insecta</taxon>
        <taxon>Pterygota</taxon>
        <taxon>Neoptera</taxon>
        <taxon>Endopterygota</taxon>
        <taxon>Coleoptera</taxon>
        <taxon>Polyphaga</taxon>
        <taxon>Staphyliniformia</taxon>
        <taxon>Silphidae</taxon>
        <taxon>Nicrophorinae</taxon>
        <taxon>Nicrophorus</taxon>
    </lineage>
</organism>
<reference evidence="10" key="1">
    <citation type="submission" date="2025-08" db="UniProtKB">
        <authorList>
            <consortium name="RefSeq"/>
        </authorList>
    </citation>
    <scope>IDENTIFICATION</scope>
    <source>
        <tissue evidence="10">Whole Larva</tissue>
    </source>
</reference>
<comment type="subcellular location">
    <subcellularLocation>
        <location evidence="1 8">Secreted</location>
        <location evidence="1 8">Extracellular space</location>
        <location evidence="1 8">Extracellular matrix</location>
    </subcellularLocation>
</comment>
<name>A0ABM1MTH4_NICVS</name>
<comment type="similarity">
    <text evidence="2 8">Belongs to the Wnt family.</text>
</comment>
<evidence type="ECO:0000256" key="1">
    <source>
        <dbReference type="ARBA" id="ARBA00004498"/>
    </source>
</evidence>
<keyword evidence="9" id="KW-1185">Reference proteome</keyword>
<evidence type="ECO:0000313" key="10">
    <source>
        <dbReference type="RefSeq" id="XP_017777874.1"/>
    </source>
</evidence>
<dbReference type="GeneID" id="108563645"/>
<evidence type="ECO:0000256" key="5">
    <source>
        <dbReference type="ARBA" id="ARBA00022530"/>
    </source>
</evidence>
<evidence type="ECO:0000256" key="3">
    <source>
        <dbReference type="ARBA" id="ARBA00022473"/>
    </source>
</evidence>
<dbReference type="PRINTS" id="PR01349">
    <property type="entry name" value="WNTPROTEIN"/>
</dbReference>
<keyword evidence="5" id="KW-0272">Extracellular matrix</keyword>
<feature type="non-terminal residue" evidence="10">
    <location>
        <position position="279"/>
    </location>
</feature>
<dbReference type="SMART" id="SM00097">
    <property type="entry name" value="WNT1"/>
    <property type="match status" value="1"/>
</dbReference>
<keyword evidence="4" id="KW-0964">Secreted</keyword>
<evidence type="ECO:0000313" key="9">
    <source>
        <dbReference type="Proteomes" id="UP000695000"/>
    </source>
</evidence>
<dbReference type="Proteomes" id="UP000695000">
    <property type="component" value="Unplaced"/>
</dbReference>
<sequence>MACRWLKGYSKQNKQCQNRRGFSKVLQKARKLAVDHCEEQFRYDRWNCSYKKSMFQRVFRETAFMYALSASAVMFTTAQACSEGVLQKCYCAEQARHQRKDNWQWGGCGDNTKKARKIAKRFLNLQYEDRASDVLNHNTNVGFNAVKESEKKICVCHGVSGSCVLKTCWKEVRDFSNIAQRLKQKYSNATYVDIGNQVNSTRKIVNSPNELLYLSYGPLFCDTTVGRRCKDAANCATLCCGRGPITQTVLVTKRCRYRWDERHYNVTFSYCQENEEHYY</sequence>
<accession>A0ABM1MTH4</accession>
<evidence type="ECO:0000256" key="7">
    <source>
        <dbReference type="ARBA" id="ARBA00023157"/>
    </source>
</evidence>
<protein>
    <recommendedName>
        <fullName evidence="8">Protein Wnt</fullName>
    </recommendedName>
</protein>
<evidence type="ECO:0000256" key="2">
    <source>
        <dbReference type="ARBA" id="ARBA00005683"/>
    </source>
</evidence>